<dbReference type="Proteomes" id="UP000290900">
    <property type="component" value="Unassembled WGS sequence"/>
</dbReference>
<reference evidence="2 3" key="1">
    <citation type="submission" date="2018-12" db="EMBL/GenBank/DDBJ databases">
        <authorList>
            <person name="Tiukova I."/>
            <person name="Dainat J."/>
        </authorList>
    </citation>
    <scope>NUCLEOTIDE SEQUENCE [LARGE SCALE GENOMIC DNA]</scope>
</reference>
<evidence type="ECO:0000313" key="2">
    <source>
        <dbReference type="EMBL" id="VEU23882.1"/>
    </source>
</evidence>
<dbReference type="AlphaFoldDB" id="A0A448YSI5"/>
<accession>A0A448YSI5</accession>
<name>A0A448YSI5_BRENA</name>
<feature type="compositionally biased region" description="Acidic residues" evidence="1">
    <location>
        <begin position="420"/>
        <end position="440"/>
    </location>
</feature>
<dbReference type="EMBL" id="CAACVR010000056">
    <property type="protein sequence ID" value="VEU23882.1"/>
    <property type="molecule type" value="Genomic_DNA"/>
</dbReference>
<feature type="region of interest" description="Disordered" evidence="1">
    <location>
        <begin position="577"/>
        <end position="644"/>
    </location>
</feature>
<feature type="compositionally biased region" description="Basic and acidic residues" evidence="1">
    <location>
        <begin position="394"/>
        <end position="404"/>
    </location>
</feature>
<keyword evidence="3" id="KW-1185">Reference proteome</keyword>
<dbReference type="InParanoid" id="A0A448YSI5"/>
<feature type="compositionally biased region" description="Low complexity" evidence="1">
    <location>
        <begin position="506"/>
        <end position="518"/>
    </location>
</feature>
<dbReference type="OrthoDB" id="4068467at2759"/>
<protein>
    <submittedName>
        <fullName evidence="2">DEKNAAC105008</fullName>
    </submittedName>
</protein>
<organism evidence="2 3">
    <name type="scientific">Brettanomyces naardenensis</name>
    <name type="common">Yeast</name>
    <dbReference type="NCBI Taxonomy" id="13370"/>
    <lineage>
        <taxon>Eukaryota</taxon>
        <taxon>Fungi</taxon>
        <taxon>Dikarya</taxon>
        <taxon>Ascomycota</taxon>
        <taxon>Saccharomycotina</taxon>
        <taxon>Pichiomycetes</taxon>
        <taxon>Pichiales</taxon>
        <taxon>Pichiaceae</taxon>
        <taxon>Brettanomyces</taxon>
    </lineage>
</organism>
<feature type="compositionally biased region" description="Low complexity" evidence="1">
    <location>
        <begin position="405"/>
        <end position="417"/>
    </location>
</feature>
<evidence type="ECO:0000313" key="3">
    <source>
        <dbReference type="Proteomes" id="UP000290900"/>
    </source>
</evidence>
<feature type="region of interest" description="Disordered" evidence="1">
    <location>
        <begin position="360"/>
        <end position="462"/>
    </location>
</feature>
<evidence type="ECO:0000256" key="1">
    <source>
        <dbReference type="SAM" id="MobiDB-lite"/>
    </source>
</evidence>
<sequence>MSAVYSRTVDTSQLKPSQFFSRRVSFDDYKPDIIEPSDVLLIHPPPYRNSSPSDSEDDLHPSSQHLKPILKKTMSEPPRSSATRLYEIPGTGVKKSLLDMTDQEILLLDSQFSKKQIDVEKNYRFDSDPRLSPVSNPAAARKGSTNGFKFLNMTDYPTKPIIKKNSICLNFRHSKYTQELNSNKFYLILISKYKSSLTAIDFYLENYSKNGDNLVICASISNVFKEDILEDCILQLVELILDKFVKYNKDLAVQINFEFFRNINYMSETLNLYQPSLIIVGSRESKNKYTSIATSTKNFVPLVYVGTDYESGLATKAASPLASLTMPASTSALPSHTAPRVMSLSPTAVTTISGVTFRSPFSQDSNVLLPPEEQRNVKSPRSLSPSLLSPSASHTEDAQDDSRKLSTTSDGLDSGSSEYLNEDGDEEDSDDVDDEEESGEPTEASGNFSKPAGTKPRPMFPFLNAVPHLDHISRADREAQTSLPGNRAQSTPSLGTTDLTKTKSNPASFSGPAQSSSSTYKSMPKLSRTTTVPAVITPELREKNAMFERYNRRLSSVKVQSQSERLKAKAILLASQPVSRTDSTDSTMKDDSSGRRRSSMLMLKSKPKPKVKSNLEATADYDAIKSSSSSDSSLTAVDEGNSINAGGFFKKLWKRK</sequence>
<feature type="region of interest" description="Disordered" evidence="1">
    <location>
        <begin position="40"/>
        <end position="63"/>
    </location>
</feature>
<gene>
    <name evidence="2" type="ORF">BRENAR_LOCUS4611</name>
</gene>
<feature type="compositionally biased region" description="Low complexity" evidence="1">
    <location>
        <begin position="379"/>
        <end position="393"/>
    </location>
</feature>
<proteinExistence type="predicted"/>
<feature type="compositionally biased region" description="Polar residues" evidence="1">
    <location>
        <begin position="480"/>
        <end position="505"/>
    </location>
</feature>
<feature type="region of interest" description="Disordered" evidence="1">
    <location>
        <begin position="476"/>
        <end position="529"/>
    </location>
</feature>